<gene>
    <name evidence="6" type="ORF">AVDCRST_MAG85-3262</name>
</gene>
<dbReference type="Pfam" id="PF18313">
    <property type="entry name" value="TLP1_add_C"/>
    <property type="match status" value="1"/>
</dbReference>
<dbReference type="Gene3D" id="3.40.47.10">
    <property type="match status" value="1"/>
</dbReference>
<dbReference type="PANTHER" id="PTHR18919:SF139">
    <property type="entry name" value="THIOLASE-LIKE PROTEIN TYPE 1 ADDITIONAL C-TERMINAL DOMAIN-CONTAINING PROTEIN"/>
    <property type="match status" value="1"/>
</dbReference>
<protein>
    <recommendedName>
        <fullName evidence="5">Thiolase-like protein type 1 additional C-terminal domain-containing protein</fullName>
    </recommendedName>
</protein>
<organism evidence="6">
    <name type="scientific">uncultured Solirubrobacteraceae bacterium</name>
    <dbReference type="NCBI Taxonomy" id="1162706"/>
    <lineage>
        <taxon>Bacteria</taxon>
        <taxon>Bacillati</taxon>
        <taxon>Actinomycetota</taxon>
        <taxon>Thermoleophilia</taxon>
        <taxon>Solirubrobacterales</taxon>
        <taxon>Solirubrobacteraceae</taxon>
        <taxon>environmental samples</taxon>
    </lineage>
</organism>
<evidence type="ECO:0000256" key="4">
    <source>
        <dbReference type="SAM" id="MobiDB-lite"/>
    </source>
</evidence>
<feature type="domain" description="Thiolase-like protein type 1 additional C-terminal" evidence="5">
    <location>
        <begin position="375"/>
        <end position="436"/>
    </location>
</feature>
<dbReference type="SUPFAM" id="SSF53901">
    <property type="entry name" value="Thiolase-like"/>
    <property type="match status" value="2"/>
</dbReference>
<feature type="region of interest" description="Disordered" evidence="4">
    <location>
        <begin position="96"/>
        <end position="115"/>
    </location>
</feature>
<name>A0A6J4TLE2_9ACTN</name>
<reference evidence="6" key="1">
    <citation type="submission" date="2020-02" db="EMBL/GenBank/DDBJ databases">
        <authorList>
            <person name="Meier V. D."/>
        </authorList>
    </citation>
    <scope>NUCLEOTIDE SEQUENCE</scope>
    <source>
        <strain evidence="6">AVDCRST_MAG85</strain>
    </source>
</reference>
<comment type="similarity">
    <text evidence="1">Belongs to the thiolase-like superfamily. Thiolase family.</text>
</comment>
<evidence type="ECO:0000259" key="5">
    <source>
        <dbReference type="Pfam" id="PF18313"/>
    </source>
</evidence>
<accession>A0A6J4TLE2</accession>
<keyword evidence="3" id="KW-0012">Acyltransferase</keyword>
<dbReference type="GO" id="GO:0016746">
    <property type="term" value="F:acyltransferase activity"/>
    <property type="evidence" value="ECO:0007669"/>
    <property type="project" value="UniProtKB-KW"/>
</dbReference>
<sequence length="443" mass="46729">MEEVARAATRGSLLDKVKSVAVVDSFSWPVADPGSALSAALGIRPCETVRSARGGVGPLALIGDAAARVASGVLDAALVVGAEAMTPYMAAVKAGQETGWEDPGGEPSRVVGKDRDASHPLETEAGLIAPIFYYPLIEHAHRAAAGRSVDEHVAWVSSWWSRFSEVAASHPDAWSRSRFTPEEVATAGPSNRLVSSPYRKVMNANIQVDQAAAVVVCSAETAAAAGVPRDEWVFVHGSTGAEDEWFVGERASLHRSPAIAAIFEALGRPEVEHLDLYSCFPSAVQTAALEMGLSLDDVTPTVTGGLAFFGGPANNYTLHSAVTLVDRLRESPGRGLATAVGWYLTKHHALLLGSEPAEFSSHAPSVESARTTIIEGDVPHALTESFTALYDRDGTPTMGILSAKNDAGRAFGKSHDEEQVRALLDGEAIGRTVRIDGSEYTLP</sequence>
<proteinExistence type="inferred from homology"/>
<evidence type="ECO:0000256" key="3">
    <source>
        <dbReference type="ARBA" id="ARBA00023315"/>
    </source>
</evidence>
<evidence type="ECO:0000256" key="1">
    <source>
        <dbReference type="ARBA" id="ARBA00010982"/>
    </source>
</evidence>
<dbReference type="AlphaFoldDB" id="A0A6J4TLE2"/>
<dbReference type="Gene3D" id="2.40.50.840">
    <property type="match status" value="1"/>
</dbReference>
<keyword evidence="2" id="KW-0808">Transferase</keyword>
<dbReference type="PANTHER" id="PTHR18919">
    <property type="entry name" value="ACETYL-COA C-ACYLTRANSFERASE"/>
    <property type="match status" value="1"/>
</dbReference>
<evidence type="ECO:0000313" key="6">
    <source>
        <dbReference type="EMBL" id="CAA9526239.1"/>
    </source>
</evidence>
<dbReference type="EMBL" id="CADCVT010000358">
    <property type="protein sequence ID" value="CAA9526239.1"/>
    <property type="molecule type" value="Genomic_DNA"/>
</dbReference>
<dbReference type="InterPro" id="IPR040771">
    <property type="entry name" value="TLP1_add_C"/>
</dbReference>
<evidence type="ECO:0000256" key="2">
    <source>
        <dbReference type="ARBA" id="ARBA00022679"/>
    </source>
</evidence>
<dbReference type="InterPro" id="IPR016039">
    <property type="entry name" value="Thiolase-like"/>
</dbReference>